<accession>A0ABP5KDJ7</accession>
<dbReference type="SUPFAM" id="SSF54593">
    <property type="entry name" value="Glyoxalase/Bleomycin resistance protein/Dihydroxybiphenyl dioxygenase"/>
    <property type="match status" value="1"/>
</dbReference>
<dbReference type="InterPro" id="IPR037523">
    <property type="entry name" value="VOC_core"/>
</dbReference>
<gene>
    <name evidence="2" type="ORF">GCM10009825_12340</name>
</gene>
<dbReference type="Gene3D" id="3.10.180.10">
    <property type="entry name" value="2,3-Dihydroxybiphenyl 1,2-Dioxygenase, domain 1"/>
    <property type="match status" value="1"/>
</dbReference>
<keyword evidence="3" id="KW-1185">Reference proteome</keyword>
<reference evidence="3" key="1">
    <citation type="journal article" date="2019" name="Int. J. Syst. Evol. Microbiol.">
        <title>The Global Catalogue of Microorganisms (GCM) 10K type strain sequencing project: providing services to taxonomists for standard genome sequencing and annotation.</title>
        <authorList>
            <consortium name="The Broad Institute Genomics Platform"/>
            <consortium name="The Broad Institute Genome Sequencing Center for Infectious Disease"/>
            <person name="Wu L."/>
            <person name="Ma J."/>
        </authorList>
    </citation>
    <scope>NUCLEOTIDE SEQUENCE [LARGE SCALE GENOMIC DNA]</scope>
    <source>
        <strain evidence="3">JCM 15921</strain>
    </source>
</reference>
<dbReference type="InterPro" id="IPR029068">
    <property type="entry name" value="Glyas_Bleomycin-R_OHBP_Dase"/>
</dbReference>
<sequence length="172" mass="18997">MMRVNEDVANAISRALGSRGPDQVAMLVEDLEASVQMWSTALGLSDWKIYTYSQDNVADPMYRGQPGKFKMRLAIAGTSPQIELIQPLEGPSIYHDWIAEHGYGMHHLGFFVPSVESAMTSLEEDGFEIIQSGRGYGLDYDGGFAYIETPGTLGLVLEAIEVPKRRRPSEAL</sequence>
<protein>
    <recommendedName>
        <fullName evidence="1">VOC domain-containing protein</fullName>
    </recommendedName>
</protein>
<dbReference type="Pfam" id="PF13669">
    <property type="entry name" value="Glyoxalase_4"/>
    <property type="match status" value="1"/>
</dbReference>
<name>A0ABP5KDJ7_9MICC</name>
<proteinExistence type="predicted"/>
<evidence type="ECO:0000313" key="3">
    <source>
        <dbReference type="Proteomes" id="UP001500102"/>
    </source>
</evidence>
<comment type="caution">
    <text evidence="2">The sequence shown here is derived from an EMBL/GenBank/DDBJ whole genome shotgun (WGS) entry which is preliminary data.</text>
</comment>
<dbReference type="PROSITE" id="PS51819">
    <property type="entry name" value="VOC"/>
    <property type="match status" value="1"/>
</dbReference>
<dbReference type="Proteomes" id="UP001500102">
    <property type="component" value="Unassembled WGS sequence"/>
</dbReference>
<organism evidence="2 3">
    <name type="scientific">Arthrobacter humicola</name>
    <dbReference type="NCBI Taxonomy" id="409291"/>
    <lineage>
        <taxon>Bacteria</taxon>
        <taxon>Bacillati</taxon>
        <taxon>Actinomycetota</taxon>
        <taxon>Actinomycetes</taxon>
        <taxon>Micrococcales</taxon>
        <taxon>Micrococcaceae</taxon>
        <taxon>Arthrobacter</taxon>
    </lineage>
</organism>
<feature type="domain" description="VOC" evidence="1">
    <location>
        <begin position="20"/>
        <end position="160"/>
    </location>
</feature>
<evidence type="ECO:0000313" key="2">
    <source>
        <dbReference type="EMBL" id="GAA2130989.1"/>
    </source>
</evidence>
<dbReference type="EMBL" id="BAAAQB010000014">
    <property type="protein sequence ID" value="GAA2130989.1"/>
    <property type="molecule type" value="Genomic_DNA"/>
</dbReference>
<evidence type="ECO:0000259" key="1">
    <source>
        <dbReference type="PROSITE" id="PS51819"/>
    </source>
</evidence>